<proteinExistence type="predicted"/>
<dbReference type="Proteomes" id="UP000177324">
    <property type="component" value="Unassembled WGS sequence"/>
</dbReference>
<organism evidence="1 2">
    <name type="scientific">Candidatus Chisholmbacteria bacterium RIFCSPHIGHO2_01_FULL_48_12</name>
    <dbReference type="NCBI Taxonomy" id="1797589"/>
    <lineage>
        <taxon>Bacteria</taxon>
        <taxon>Candidatus Chisholmiibacteriota</taxon>
    </lineage>
</organism>
<name>A0A1G1VUC8_9BACT</name>
<comment type="caution">
    <text evidence="1">The sequence shown here is derived from an EMBL/GenBank/DDBJ whole genome shotgun (WGS) entry which is preliminary data.</text>
</comment>
<gene>
    <name evidence="1" type="ORF">A2784_00280</name>
</gene>
<evidence type="ECO:0000313" key="2">
    <source>
        <dbReference type="Proteomes" id="UP000177324"/>
    </source>
</evidence>
<dbReference type="EMBL" id="MHCH01000005">
    <property type="protein sequence ID" value="OGY19008.1"/>
    <property type="molecule type" value="Genomic_DNA"/>
</dbReference>
<accession>A0A1G1VUC8</accession>
<evidence type="ECO:0008006" key="3">
    <source>
        <dbReference type="Google" id="ProtNLM"/>
    </source>
</evidence>
<evidence type="ECO:0000313" key="1">
    <source>
        <dbReference type="EMBL" id="OGY19008.1"/>
    </source>
</evidence>
<sequence>MNISQSNDKKLFITKETKQEEDKTFSSFEEAKQYLKTLGFSDAELKEIEQKQKTGEKEIVFNKTSRKVDLGVNNLTFSTQASCSRCKKHIQSDEKFCRFCGAPVKIPLWKRIFGLG</sequence>
<dbReference type="AlphaFoldDB" id="A0A1G1VUC8"/>
<reference evidence="1 2" key="1">
    <citation type="journal article" date="2016" name="Nat. Commun.">
        <title>Thousands of microbial genomes shed light on interconnected biogeochemical processes in an aquifer system.</title>
        <authorList>
            <person name="Anantharaman K."/>
            <person name="Brown C.T."/>
            <person name="Hug L.A."/>
            <person name="Sharon I."/>
            <person name="Castelle C.J."/>
            <person name="Probst A.J."/>
            <person name="Thomas B.C."/>
            <person name="Singh A."/>
            <person name="Wilkins M.J."/>
            <person name="Karaoz U."/>
            <person name="Brodie E.L."/>
            <person name="Williams K.H."/>
            <person name="Hubbard S.S."/>
            <person name="Banfield J.F."/>
        </authorList>
    </citation>
    <scope>NUCLEOTIDE SEQUENCE [LARGE SCALE GENOMIC DNA]</scope>
</reference>
<protein>
    <recommendedName>
        <fullName evidence="3">Zinc-ribbon domain-containing protein</fullName>
    </recommendedName>
</protein>